<gene>
    <name evidence="2" type="ORF">GCM10007879_18170</name>
</gene>
<feature type="transmembrane region" description="Helical" evidence="1">
    <location>
        <begin position="132"/>
        <end position="151"/>
    </location>
</feature>
<keyword evidence="3" id="KW-1185">Reference proteome</keyword>
<dbReference type="Proteomes" id="UP001161405">
    <property type="component" value="Unassembled WGS sequence"/>
</dbReference>
<feature type="transmembrane region" description="Helical" evidence="1">
    <location>
        <begin position="47"/>
        <end position="65"/>
    </location>
</feature>
<reference evidence="2" key="1">
    <citation type="journal article" date="2014" name="Int. J. Syst. Evol. Microbiol.">
        <title>Complete genome of a new Firmicutes species belonging to the dominant human colonic microbiota ('Ruminococcus bicirculans') reveals two chromosomes and a selective capacity to utilize plant glucans.</title>
        <authorList>
            <consortium name="NISC Comparative Sequencing Program"/>
            <person name="Wegmann U."/>
            <person name="Louis P."/>
            <person name="Goesmann A."/>
            <person name="Henrissat B."/>
            <person name="Duncan S.H."/>
            <person name="Flint H.J."/>
        </authorList>
    </citation>
    <scope>NUCLEOTIDE SEQUENCE</scope>
    <source>
        <strain evidence="2">NBRC 107169</strain>
    </source>
</reference>
<organism evidence="2 3">
    <name type="scientific">Maritalea porphyrae</name>
    <dbReference type="NCBI Taxonomy" id="880732"/>
    <lineage>
        <taxon>Bacteria</taxon>
        <taxon>Pseudomonadati</taxon>
        <taxon>Pseudomonadota</taxon>
        <taxon>Alphaproteobacteria</taxon>
        <taxon>Hyphomicrobiales</taxon>
        <taxon>Devosiaceae</taxon>
        <taxon>Maritalea</taxon>
    </lineage>
</organism>
<proteinExistence type="predicted"/>
<keyword evidence="1" id="KW-1133">Transmembrane helix</keyword>
<dbReference type="PANTHER" id="PTHR15887">
    <property type="entry name" value="TRANSMEMBRANE PROTEIN 69"/>
    <property type="match status" value="1"/>
</dbReference>
<protein>
    <recommendedName>
        <fullName evidence="4">DUF3429 domain-containing protein</fullName>
    </recommendedName>
</protein>
<dbReference type="PANTHER" id="PTHR15887:SF1">
    <property type="entry name" value="TRANSMEMBRANE PROTEIN 69"/>
    <property type="match status" value="1"/>
</dbReference>
<evidence type="ECO:0008006" key="4">
    <source>
        <dbReference type="Google" id="ProtNLM"/>
    </source>
</evidence>
<sequence>MNSLPLFWSRTVAFAGLAGWIPFLLGLVITIFPDLSPFEAVVFERAIVGYGALILSFLGGVRWGIRLQGGAGTDLTYIVGTFGSVAGFITLLLPINIGLIILVIGFAIHGIWDVAAGMSGRVPQAYARLRAVLTWLVCLTLILIIIARLFVG</sequence>
<evidence type="ECO:0000313" key="3">
    <source>
        <dbReference type="Proteomes" id="UP001161405"/>
    </source>
</evidence>
<keyword evidence="1" id="KW-0812">Transmembrane</keyword>
<evidence type="ECO:0000313" key="2">
    <source>
        <dbReference type="EMBL" id="GLQ17568.1"/>
    </source>
</evidence>
<feature type="transmembrane region" description="Helical" evidence="1">
    <location>
        <begin position="12"/>
        <end position="35"/>
    </location>
</feature>
<feature type="transmembrane region" description="Helical" evidence="1">
    <location>
        <begin position="85"/>
        <end position="112"/>
    </location>
</feature>
<dbReference type="RefSeq" id="WP_284363821.1">
    <property type="nucleotide sequence ID" value="NZ_BSNI01000002.1"/>
</dbReference>
<reference evidence="2" key="2">
    <citation type="submission" date="2023-01" db="EMBL/GenBank/DDBJ databases">
        <title>Draft genome sequence of Maritalea porphyrae strain NBRC 107169.</title>
        <authorList>
            <person name="Sun Q."/>
            <person name="Mori K."/>
        </authorList>
    </citation>
    <scope>NUCLEOTIDE SEQUENCE</scope>
    <source>
        <strain evidence="2">NBRC 107169</strain>
    </source>
</reference>
<name>A0ABQ5UQM3_9HYPH</name>
<keyword evidence="1" id="KW-0472">Membrane</keyword>
<dbReference type="InterPro" id="IPR021836">
    <property type="entry name" value="DUF3429"/>
</dbReference>
<evidence type="ECO:0000256" key="1">
    <source>
        <dbReference type="SAM" id="Phobius"/>
    </source>
</evidence>
<dbReference type="EMBL" id="BSNI01000002">
    <property type="protein sequence ID" value="GLQ17568.1"/>
    <property type="molecule type" value="Genomic_DNA"/>
</dbReference>
<comment type="caution">
    <text evidence="2">The sequence shown here is derived from an EMBL/GenBank/DDBJ whole genome shotgun (WGS) entry which is preliminary data.</text>
</comment>
<accession>A0ABQ5UQM3</accession>
<dbReference type="Pfam" id="PF11911">
    <property type="entry name" value="DUF3429"/>
    <property type="match status" value="1"/>
</dbReference>